<dbReference type="PROSITE" id="PS00073">
    <property type="entry name" value="ACYL_COA_DH_2"/>
    <property type="match status" value="1"/>
</dbReference>
<dbReference type="FunFam" id="2.40.110.10:FF:000001">
    <property type="entry name" value="Acyl-CoA dehydrogenase, mitochondrial"/>
    <property type="match status" value="1"/>
</dbReference>
<evidence type="ECO:0000256" key="1">
    <source>
        <dbReference type="ARBA" id="ARBA00001974"/>
    </source>
</evidence>
<feature type="domain" description="Acyl-CoA dehydrogenase/oxidase C-terminal" evidence="10">
    <location>
        <begin position="230"/>
        <end position="374"/>
    </location>
</feature>
<dbReference type="Pfam" id="PF02771">
    <property type="entry name" value="Acyl-CoA_dh_N"/>
    <property type="match status" value="1"/>
</dbReference>
<dbReference type="GO" id="GO:0050660">
    <property type="term" value="F:flavin adenine dinucleotide binding"/>
    <property type="evidence" value="ECO:0007669"/>
    <property type="project" value="InterPro"/>
</dbReference>
<dbReference type="InterPro" id="IPR006089">
    <property type="entry name" value="Acyl-CoA_DH_CS"/>
</dbReference>
<evidence type="ECO:0000259" key="12">
    <source>
        <dbReference type="Pfam" id="PF02771"/>
    </source>
</evidence>
<evidence type="ECO:0000313" key="13">
    <source>
        <dbReference type="EMBL" id="HGF33876.1"/>
    </source>
</evidence>
<evidence type="ECO:0000256" key="4">
    <source>
        <dbReference type="ARBA" id="ARBA00022630"/>
    </source>
</evidence>
<evidence type="ECO:0000256" key="9">
    <source>
        <dbReference type="RuleBase" id="RU362125"/>
    </source>
</evidence>
<dbReference type="Gene3D" id="2.40.110.10">
    <property type="entry name" value="Butyryl-CoA Dehydrogenase, subunit A, domain 2"/>
    <property type="match status" value="1"/>
</dbReference>
<reference evidence="13" key="1">
    <citation type="journal article" date="2020" name="mSystems">
        <title>Genome- and Community-Level Interaction Insights into Carbon Utilization and Element Cycling Functions of Hydrothermarchaeota in Hydrothermal Sediment.</title>
        <authorList>
            <person name="Zhou Z."/>
            <person name="Liu Y."/>
            <person name="Xu W."/>
            <person name="Pan J."/>
            <person name="Luo Z.H."/>
            <person name="Li M."/>
        </authorList>
    </citation>
    <scope>NUCLEOTIDE SEQUENCE [LARGE SCALE GENOMIC DNA]</scope>
    <source>
        <strain evidence="13">SpSt-897</strain>
    </source>
</reference>
<accession>A0A7C3UXD2</accession>
<organism evidence="13">
    <name type="scientific">Desulfobacca acetoxidans</name>
    <dbReference type="NCBI Taxonomy" id="60893"/>
    <lineage>
        <taxon>Bacteria</taxon>
        <taxon>Pseudomonadati</taxon>
        <taxon>Thermodesulfobacteriota</taxon>
        <taxon>Desulfobaccia</taxon>
        <taxon>Desulfobaccales</taxon>
        <taxon>Desulfobaccaceae</taxon>
        <taxon>Desulfobacca</taxon>
    </lineage>
</organism>
<comment type="caution">
    <text evidence="13">The sequence shown here is derived from an EMBL/GenBank/DDBJ whole genome shotgun (WGS) entry which is preliminary data.</text>
</comment>
<evidence type="ECO:0000256" key="2">
    <source>
        <dbReference type="ARBA" id="ARBA00009347"/>
    </source>
</evidence>
<dbReference type="InterPro" id="IPR046373">
    <property type="entry name" value="Acyl-CoA_Oxase/DH_mid-dom_sf"/>
</dbReference>
<dbReference type="InterPro" id="IPR036250">
    <property type="entry name" value="AcylCo_DH-like_C"/>
</dbReference>
<comment type="cofactor">
    <cofactor evidence="1 9">
        <name>FAD</name>
        <dbReference type="ChEBI" id="CHEBI:57692"/>
    </cofactor>
</comment>
<name>A0A7C3UXD2_9BACT</name>
<dbReference type="FunFam" id="1.10.540.10:FF:000002">
    <property type="entry name" value="Acyl-CoA dehydrogenase FadE19"/>
    <property type="match status" value="1"/>
</dbReference>
<dbReference type="InterPro" id="IPR037069">
    <property type="entry name" value="AcylCoA_DH/ox_N_sf"/>
</dbReference>
<evidence type="ECO:0000256" key="8">
    <source>
        <dbReference type="ARBA" id="ARBA00072305"/>
    </source>
</evidence>
<dbReference type="PANTHER" id="PTHR43884">
    <property type="entry name" value="ACYL-COA DEHYDROGENASE"/>
    <property type="match status" value="1"/>
</dbReference>
<dbReference type="InterPro" id="IPR013786">
    <property type="entry name" value="AcylCoA_DH/ox_N"/>
</dbReference>
<dbReference type="SUPFAM" id="SSF47203">
    <property type="entry name" value="Acyl-CoA dehydrogenase C-terminal domain-like"/>
    <property type="match status" value="1"/>
</dbReference>
<dbReference type="Pfam" id="PF02770">
    <property type="entry name" value="Acyl-CoA_dh_M"/>
    <property type="match status" value="1"/>
</dbReference>
<dbReference type="FunFam" id="1.20.140.10:FF:000004">
    <property type="entry name" value="Acyl-CoA dehydrogenase FadE25"/>
    <property type="match status" value="1"/>
</dbReference>
<dbReference type="PIRSF" id="PIRSF016578">
    <property type="entry name" value="HsaA"/>
    <property type="match status" value="1"/>
</dbReference>
<dbReference type="GO" id="GO:0003995">
    <property type="term" value="F:acyl-CoA dehydrogenase activity"/>
    <property type="evidence" value="ECO:0007669"/>
    <property type="project" value="InterPro"/>
</dbReference>
<evidence type="ECO:0000259" key="10">
    <source>
        <dbReference type="Pfam" id="PF00441"/>
    </source>
</evidence>
<evidence type="ECO:0000256" key="5">
    <source>
        <dbReference type="ARBA" id="ARBA00022827"/>
    </source>
</evidence>
<protein>
    <recommendedName>
        <fullName evidence="8">Cyclohex-1-ene-1-carbonyl-CoA dehydrogenase</fullName>
        <ecNumber evidence="7">1.3.8.10</ecNumber>
    </recommendedName>
</protein>
<evidence type="ECO:0000259" key="11">
    <source>
        <dbReference type="Pfam" id="PF02770"/>
    </source>
</evidence>
<dbReference type="SUPFAM" id="SSF56645">
    <property type="entry name" value="Acyl-CoA dehydrogenase NM domain-like"/>
    <property type="match status" value="1"/>
</dbReference>
<dbReference type="Pfam" id="PF00441">
    <property type="entry name" value="Acyl-CoA_dh_1"/>
    <property type="match status" value="1"/>
</dbReference>
<dbReference type="EMBL" id="DTMF01000146">
    <property type="protein sequence ID" value="HGF33876.1"/>
    <property type="molecule type" value="Genomic_DNA"/>
</dbReference>
<dbReference type="Gene3D" id="1.10.540.10">
    <property type="entry name" value="Acyl-CoA dehydrogenase/oxidase, N-terminal domain"/>
    <property type="match status" value="1"/>
</dbReference>
<dbReference type="InterPro" id="IPR006091">
    <property type="entry name" value="Acyl-CoA_Oxase/DH_mid-dom"/>
</dbReference>
<evidence type="ECO:0000256" key="3">
    <source>
        <dbReference type="ARBA" id="ARBA00011881"/>
    </source>
</evidence>
<dbReference type="PROSITE" id="PS00072">
    <property type="entry name" value="ACYL_COA_DH_1"/>
    <property type="match status" value="1"/>
</dbReference>
<sequence length="385" mass="41901">MDYLLTEEQRMLQDLARQISEERIKPVRAKLDEEEEFPWEIMADLAQADLCGTIIPEEYGGLGLGSLENCLVLEQLARGCAGVATTYAASFLGAYPLLLFGSAEQKRKYLPVLAKGEALAAFALTEAQAGSDAGGVQATAVRDGDFYVLNGTKQWITNAGEAEIYTVIALTDRAKGARGASAFVVEKSDPGISFGKKEKKMGIRASVTREIVLEDCRIPKDRLIGKEGLGFVITMRTLDLARPGAGALAVGLAQAALDEAASFAKERHQFGQPIIAFQAVQHLLADMATRLEAARALVYAVARYIDSGAKDFTKEAAMAKLFPTDMAMQVTVDAVQVMGGHGYMREYPVEKMMRDAKILQIYEGTNQIMRNIIGLALNKEYSKKK</sequence>
<dbReference type="Gene3D" id="1.20.140.10">
    <property type="entry name" value="Butyryl-CoA Dehydrogenase, subunit A, domain 3"/>
    <property type="match status" value="1"/>
</dbReference>
<proteinExistence type="inferred from homology"/>
<dbReference type="AlphaFoldDB" id="A0A7C3UXD2"/>
<dbReference type="PANTHER" id="PTHR43884:SF12">
    <property type="entry name" value="ISOVALERYL-COA DEHYDROGENASE, MITOCHONDRIAL-RELATED"/>
    <property type="match status" value="1"/>
</dbReference>
<comment type="subunit">
    <text evidence="3">Homotetramer.</text>
</comment>
<evidence type="ECO:0000256" key="7">
    <source>
        <dbReference type="ARBA" id="ARBA00066362"/>
    </source>
</evidence>
<feature type="domain" description="Acyl-CoA dehydrogenase/oxidase N-terminal" evidence="12">
    <location>
        <begin position="6"/>
        <end position="117"/>
    </location>
</feature>
<gene>
    <name evidence="13" type="ORF">ENW96_05730</name>
</gene>
<keyword evidence="4 9" id="KW-0285">Flavoprotein</keyword>
<feature type="domain" description="Acyl-CoA oxidase/dehydrogenase middle" evidence="11">
    <location>
        <begin position="121"/>
        <end position="216"/>
    </location>
</feature>
<evidence type="ECO:0000256" key="6">
    <source>
        <dbReference type="ARBA" id="ARBA00023002"/>
    </source>
</evidence>
<dbReference type="InterPro" id="IPR009100">
    <property type="entry name" value="AcylCoA_DH/oxidase_NM_dom_sf"/>
</dbReference>
<comment type="similarity">
    <text evidence="2 9">Belongs to the acyl-CoA dehydrogenase family.</text>
</comment>
<keyword evidence="5 9" id="KW-0274">FAD</keyword>
<dbReference type="EC" id="1.3.8.10" evidence="7"/>
<keyword evidence="6 9" id="KW-0560">Oxidoreductase</keyword>
<dbReference type="InterPro" id="IPR009075">
    <property type="entry name" value="AcylCo_DH/oxidase_C"/>
</dbReference>